<accession>A0A379WRM6</accession>
<name>A0A379WRM6_SALET</name>
<dbReference type="EMBL" id="UGXT01000002">
    <property type="protein sequence ID" value="SUH36278.1"/>
    <property type="molecule type" value="Genomic_DNA"/>
</dbReference>
<proteinExistence type="predicted"/>
<protein>
    <submittedName>
        <fullName evidence="1">Uncharacterized protein</fullName>
    </submittedName>
</protein>
<evidence type="ECO:0000313" key="1">
    <source>
        <dbReference type="EMBL" id="SUH36278.1"/>
    </source>
</evidence>
<reference evidence="1 2" key="1">
    <citation type="submission" date="2018-06" db="EMBL/GenBank/DDBJ databases">
        <authorList>
            <consortium name="Pathogen Informatics"/>
            <person name="Doyle S."/>
        </authorList>
    </citation>
    <scope>NUCLEOTIDE SEQUENCE [LARGE SCALE GENOMIC DNA]</scope>
    <source>
        <strain evidence="1 2">NCTC8261</strain>
    </source>
</reference>
<dbReference type="Proteomes" id="UP000254712">
    <property type="component" value="Unassembled WGS sequence"/>
</dbReference>
<gene>
    <name evidence="1" type="ORF">NCTC8261_02530</name>
</gene>
<organism evidence="1 2">
    <name type="scientific">Salmonella enterica I</name>
    <dbReference type="NCBI Taxonomy" id="59201"/>
    <lineage>
        <taxon>Bacteria</taxon>
        <taxon>Pseudomonadati</taxon>
        <taxon>Pseudomonadota</taxon>
        <taxon>Gammaproteobacteria</taxon>
        <taxon>Enterobacterales</taxon>
        <taxon>Enterobacteriaceae</taxon>
        <taxon>Salmonella</taxon>
    </lineage>
</organism>
<evidence type="ECO:0000313" key="2">
    <source>
        <dbReference type="Proteomes" id="UP000254712"/>
    </source>
</evidence>
<dbReference type="AlphaFoldDB" id="A0A379WRM6"/>
<sequence length="60" mass="7001">MAEQYNAAVRKGVFRQFVTQASGRRPAKGKKIFFPLTLQPQRLRQFTLFINRPYALFLAL</sequence>